<organism evidence="3 4">
    <name type="scientific">Rubroshorea leprosula</name>
    <dbReference type="NCBI Taxonomy" id="152421"/>
    <lineage>
        <taxon>Eukaryota</taxon>
        <taxon>Viridiplantae</taxon>
        <taxon>Streptophyta</taxon>
        <taxon>Embryophyta</taxon>
        <taxon>Tracheophyta</taxon>
        <taxon>Spermatophyta</taxon>
        <taxon>Magnoliopsida</taxon>
        <taxon>eudicotyledons</taxon>
        <taxon>Gunneridae</taxon>
        <taxon>Pentapetalae</taxon>
        <taxon>rosids</taxon>
        <taxon>malvids</taxon>
        <taxon>Malvales</taxon>
        <taxon>Dipterocarpaceae</taxon>
        <taxon>Rubroshorea</taxon>
    </lineage>
</organism>
<evidence type="ECO:0000256" key="1">
    <source>
        <dbReference type="SAM" id="MobiDB-lite"/>
    </source>
</evidence>
<accession>A0AAV5K1Q6</accession>
<dbReference type="InterPro" id="IPR000477">
    <property type="entry name" value="RT_dom"/>
</dbReference>
<evidence type="ECO:0000259" key="2">
    <source>
        <dbReference type="Pfam" id="PF00078"/>
    </source>
</evidence>
<reference evidence="3 4" key="1">
    <citation type="journal article" date="2021" name="Commun. Biol.">
        <title>The genome of Shorea leprosula (Dipterocarpaceae) highlights the ecological relevance of drought in aseasonal tropical rainforests.</title>
        <authorList>
            <person name="Ng K.K.S."/>
            <person name="Kobayashi M.J."/>
            <person name="Fawcett J.A."/>
            <person name="Hatakeyama M."/>
            <person name="Paape T."/>
            <person name="Ng C.H."/>
            <person name="Ang C.C."/>
            <person name="Tnah L.H."/>
            <person name="Lee C.T."/>
            <person name="Nishiyama T."/>
            <person name="Sese J."/>
            <person name="O'Brien M.J."/>
            <person name="Copetti D."/>
            <person name="Mohd Noor M.I."/>
            <person name="Ong R.C."/>
            <person name="Putra M."/>
            <person name="Sireger I.Z."/>
            <person name="Indrioko S."/>
            <person name="Kosugi Y."/>
            <person name="Izuno A."/>
            <person name="Isagi Y."/>
            <person name="Lee S.L."/>
            <person name="Shimizu K.K."/>
        </authorList>
    </citation>
    <scope>NUCLEOTIDE SEQUENCE [LARGE SCALE GENOMIC DNA]</scope>
    <source>
        <strain evidence="3">214</strain>
    </source>
</reference>
<dbReference type="Pfam" id="PF00078">
    <property type="entry name" value="RVT_1"/>
    <property type="match status" value="1"/>
</dbReference>
<evidence type="ECO:0000313" key="4">
    <source>
        <dbReference type="Proteomes" id="UP001054252"/>
    </source>
</evidence>
<feature type="region of interest" description="Disordered" evidence="1">
    <location>
        <begin position="398"/>
        <end position="431"/>
    </location>
</feature>
<dbReference type="CDD" id="cd01650">
    <property type="entry name" value="RT_nLTR_like"/>
    <property type="match status" value="1"/>
</dbReference>
<dbReference type="PANTHER" id="PTHR31635:SF196">
    <property type="entry name" value="REVERSE TRANSCRIPTASE DOMAIN-CONTAINING PROTEIN-RELATED"/>
    <property type="match status" value="1"/>
</dbReference>
<dbReference type="Proteomes" id="UP001054252">
    <property type="component" value="Unassembled WGS sequence"/>
</dbReference>
<feature type="domain" description="Reverse transcriptase" evidence="2">
    <location>
        <begin position="292"/>
        <end position="394"/>
    </location>
</feature>
<proteinExistence type="predicted"/>
<comment type="caution">
    <text evidence="3">The sequence shown here is derived from an EMBL/GenBank/DDBJ whole genome shotgun (WGS) entry which is preliminary data.</text>
</comment>
<dbReference type="PANTHER" id="PTHR31635">
    <property type="entry name" value="REVERSE TRANSCRIPTASE DOMAIN-CONTAINING PROTEIN-RELATED"/>
    <property type="match status" value="1"/>
</dbReference>
<keyword evidence="4" id="KW-1185">Reference proteome</keyword>
<gene>
    <name evidence="3" type="ORF">SLEP1_g27052</name>
</gene>
<evidence type="ECO:0000313" key="3">
    <source>
        <dbReference type="EMBL" id="GKV16405.1"/>
    </source>
</evidence>
<protein>
    <recommendedName>
        <fullName evidence="2">Reverse transcriptase domain-containing protein</fullName>
    </recommendedName>
</protein>
<name>A0AAV5K1Q6_9ROSI</name>
<sequence>MKQWGLNRNVSDHCPILLKNEKMDWRPKPFKFFDAWFDHPGCKEFIREVWKSTIVRGWKGYKLKEKLKRTKKELKEWSRNSVPEVDSKIMEAGKGIATIDERGENCQLSTQDIDQRRNCFIELWKNLKIKESMWQQKSRKMWLKEGDVNTKYFHRCAKGRSRRNEILCIRINGVQHTGVVEIKNEVAKYFEELFTEEKWERPKLDGIDFKRISEADNDILTVAFSEKEVKEAVWECESSKSPGPDGFNFKFVKVMWEDIKSDVVEFVQEFHEHGQIAKGSNASFLVLIPKVENPQNIEEYRPISLIGVMYKILANLLANRLRRVIDKVIREHQMAFLRGRQLVEGAVIANEVIDEAKRKKKKSFVFKVDFEKAYDKVCWGFIEYMMLRMSFCENVRRKSRKSLPKKGHKSATVQSKLRRKGTQGYPRKGLT</sequence>
<dbReference type="AlphaFoldDB" id="A0AAV5K1Q6"/>
<dbReference type="EMBL" id="BPVZ01000045">
    <property type="protein sequence ID" value="GKV16405.1"/>
    <property type="molecule type" value="Genomic_DNA"/>
</dbReference>
<feature type="compositionally biased region" description="Basic residues" evidence="1">
    <location>
        <begin position="398"/>
        <end position="409"/>
    </location>
</feature>